<gene>
    <name evidence="2" type="ORF">GA398_25570</name>
</gene>
<protein>
    <recommendedName>
        <fullName evidence="1">Immunity MXAN-0049 protein domain-containing protein</fullName>
    </recommendedName>
</protein>
<evidence type="ECO:0000313" key="2">
    <source>
        <dbReference type="EMBL" id="KAB6138232.1"/>
    </source>
</evidence>
<dbReference type="Pfam" id="PF07791">
    <property type="entry name" value="Imm11"/>
    <property type="match status" value="1"/>
</dbReference>
<evidence type="ECO:0000259" key="1">
    <source>
        <dbReference type="Pfam" id="PF07791"/>
    </source>
</evidence>
<feature type="domain" description="Immunity MXAN-0049 protein" evidence="1">
    <location>
        <begin position="46"/>
        <end position="221"/>
    </location>
</feature>
<dbReference type="EMBL" id="WDED01000086">
    <property type="protein sequence ID" value="KAB6138232.1"/>
    <property type="molecule type" value="Genomic_DNA"/>
</dbReference>
<organism evidence="2 3">
    <name type="scientific">Bacteroides xylanisolvens</name>
    <dbReference type="NCBI Taxonomy" id="371601"/>
    <lineage>
        <taxon>Bacteria</taxon>
        <taxon>Pseudomonadati</taxon>
        <taxon>Bacteroidota</taxon>
        <taxon>Bacteroidia</taxon>
        <taxon>Bacteroidales</taxon>
        <taxon>Bacteroidaceae</taxon>
        <taxon>Bacteroides</taxon>
    </lineage>
</organism>
<dbReference type="Proteomes" id="UP000434604">
    <property type="component" value="Unassembled WGS sequence"/>
</dbReference>
<sequence>MKYFVMEESLDKKIVGSDFPQAYRFIKEYNEDAPNALFSLYKYKDTFPDYVPNLDGVMLAGYAKLTDFVSNGFSGSLCILSPKAKAILEQYNLCPHQFYSLGLYKKKVKYDYFLLKLVSNYSDFVDYEKTSFREYDITSGYKSDPFFVKSKEEFWERRQKIKAEKGISWGIWGDKLVMNKDFNCELDFFVISILDANTYVSERLKNAIESAGLTGWEFAPATNLIAENCH</sequence>
<proteinExistence type="predicted"/>
<comment type="caution">
    <text evidence="2">The sequence shown here is derived from an EMBL/GenBank/DDBJ whole genome shotgun (WGS) entry which is preliminary data.</text>
</comment>
<dbReference type="InterPro" id="IPR012433">
    <property type="entry name" value="Imm11"/>
</dbReference>
<reference evidence="2 3" key="1">
    <citation type="journal article" date="2019" name="Nat. Med.">
        <title>A library of human gut bacterial isolates paired with longitudinal multiomics data enables mechanistic microbiome research.</title>
        <authorList>
            <person name="Poyet M."/>
            <person name="Groussin M."/>
            <person name="Gibbons S.M."/>
            <person name="Avila-Pacheco J."/>
            <person name="Jiang X."/>
            <person name="Kearney S.M."/>
            <person name="Perrotta A.R."/>
            <person name="Berdy B."/>
            <person name="Zhao S."/>
            <person name="Lieberman T.D."/>
            <person name="Swanson P.K."/>
            <person name="Smith M."/>
            <person name="Roesemann S."/>
            <person name="Alexander J.E."/>
            <person name="Rich S.A."/>
            <person name="Livny J."/>
            <person name="Vlamakis H."/>
            <person name="Clish C."/>
            <person name="Bullock K."/>
            <person name="Deik A."/>
            <person name="Scott J."/>
            <person name="Pierce K.A."/>
            <person name="Xavier R.J."/>
            <person name="Alm E.J."/>
        </authorList>
    </citation>
    <scope>NUCLEOTIDE SEQUENCE [LARGE SCALE GENOMIC DNA]</scope>
    <source>
        <strain evidence="2 3">BIOML-A58</strain>
    </source>
</reference>
<name>A0A7J5PI33_9BACE</name>
<evidence type="ECO:0000313" key="3">
    <source>
        <dbReference type="Proteomes" id="UP000434604"/>
    </source>
</evidence>
<dbReference type="AlphaFoldDB" id="A0A7J5PI33"/>
<dbReference type="RefSeq" id="WP_120145311.1">
    <property type="nucleotide sequence ID" value="NZ_WDED01000086.1"/>
</dbReference>
<accession>A0A7J5PI33</accession>